<dbReference type="SUPFAM" id="SSF64288">
    <property type="entry name" value="Chorismate lyase-like"/>
    <property type="match status" value="1"/>
</dbReference>
<dbReference type="InterPro" id="IPR028978">
    <property type="entry name" value="Chorismate_lyase_/UTRA_dom_sf"/>
</dbReference>
<proteinExistence type="predicted"/>
<dbReference type="HOGENOM" id="CLU_063236_5_0_0"/>
<dbReference type="SUPFAM" id="SSF46785">
    <property type="entry name" value="Winged helix' DNA-binding domain"/>
    <property type="match status" value="1"/>
</dbReference>
<dbReference type="PRINTS" id="PR00035">
    <property type="entry name" value="HTHGNTR"/>
</dbReference>
<dbReference type="PANTHER" id="PTHR44846:SF1">
    <property type="entry name" value="MANNOSYL-D-GLYCERATE TRANSPORT_METABOLISM SYSTEM REPRESSOR MNGR-RELATED"/>
    <property type="match status" value="1"/>
</dbReference>
<accession>H1PQR6</accession>
<evidence type="ECO:0000256" key="3">
    <source>
        <dbReference type="ARBA" id="ARBA00023163"/>
    </source>
</evidence>
<keyword evidence="6" id="KW-1185">Reference proteome</keyword>
<dbReference type="InterPro" id="IPR000524">
    <property type="entry name" value="Tscrpt_reg_HTH_GntR"/>
</dbReference>
<dbReference type="InterPro" id="IPR036390">
    <property type="entry name" value="WH_DNA-bd_sf"/>
</dbReference>
<dbReference type="EMBL" id="AGWJ02000002">
    <property type="protein sequence ID" value="EHO82729.1"/>
    <property type="molecule type" value="Genomic_DNA"/>
</dbReference>
<dbReference type="Proteomes" id="UP000003233">
    <property type="component" value="Unassembled WGS sequence"/>
</dbReference>
<dbReference type="PANTHER" id="PTHR44846">
    <property type="entry name" value="MANNOSYL-D-GLYCERATE TRANSPORT/METABOLISM SYSTEM REPRESSOR MNGR-RELATED"/>
    <property type="match status" value="1"/>
</dbReference>
<dbReference type="Pfam" id="PF00392">
    <property type="entry name" value="GntR"/>
    <property type="match status" value="1"/>
</dbReference>
<gene>
    <name evidence="5" type="ORF">HMPREF0402_00759</name>
</gene>
<evidence type="ECO:0000259" key="4">
    <source>
        <dbReference type="PROSITE" id="PS50949"/>
    </source>
</evidence>
<dbReference type="GO" id="GO:0003700">
    <property type="term" value="F:DNA-binding transcription factor activity"/>
    <property type="evidence" value="ECO:0007669"/>
    <property type="project" value="InterPro"/>
</dbReference>
<organism evidence="5 6">
    <name type="scientific">Fusobacterium ulcerans 12-1B</name>
    <dbReference type="NCBI Taxonomy" id="457404"/>
    <lineage>
        <taxon>Bacteria</taxon>
        <taxon>Fusobacteriati</taxon>
        <taxon>Fusobacteriota</taxon>
        <taxon>Fusobacteriia</taxon>
        <taxon>Fusobacteriales</taxon>
        <taxon>Fusobacteriaceae</taxon>
        <taxon>Fusobacterium</taxon>
    </lineage>
</organism>
<reference evidence="5 6" key="1">
    <citation type="submission" date="2012-07" db="EMBL/GenBank/DDBJ databases">
        <title>The Genome Sequence of Fusobacterium ulcerans 12_1B.</title>
        <authorList>
            <consortium name="The Broad Institute Genome Sequencing Platform"/>
            <person name="Earl A."/>
            <person name="Ward D."/>
            <person name="Feldgarden M."/>
            <person name="Gevers D."/>
            <person name="Strauss J."/>
            <person name="Ambrose C.E."/>
            <person name="Allen-Vercoe E."/>
            <person name="Walker B."/>
            <person name="Young S.K."/>
            <person name="Zeng Q."/>
            <person name="Gargeya S."/>
            <person name="Fitzgerald M."/>
            <person name="Haas B."/>
            <person name="Abouelleil A."/>
            <person name="Alvarado L."/>
            <person name="Arachchi H.M."/>
            <person name="Berlin A.M."/>
            <person name="Chapman S.B."/>
            <person name="Goldberg J."/>
            <person name="Griggs A."/>
            <person name="Gujja S."/>
            <person name="Hansen M."/>
            <person name="Howarth C."/>
            <person name="Imamovic A."/>
            <person name="Larimer J."/>
            <person name="McCowen C."/>
            <person name="Montmayeur A."/>
            <person name="Murphy C."/>
            <person name="Neiman D."/>
            <person name="Pearson M."/>
            <person name="Priest M."/>
            <person name="Roberts A."/>
            <person name="Saif S."/>
            <person name="Shea T."/>
            <person name="Sisk P."/>
            <person name="Sykes S."/>
            <person name="Wortman J."/>
            <person name="Nusbaum C."/>
            <person name="Birren B."/>
        </authorList>
    </citation>
    <scope>NUCLEOTIDE SEQUENCE [LARGE SCALE GENOMIC DNA]</scope>
    <source>
        <strain evidence="5 6">12_1B</strain>
    </source>
</reference>
<dbReference type="SMART" id="SM00866">
    <property type="entry name" value="UTRA"/>
    <property type="match status" value="1"/>
</dbReference>
<dbReference type="InterPro" id="IPR036388">
    <property type="entry name" value="WH-like_DNA-bd_sf"/>
</dbReference>
<sequence>MPKESKYKIIENSIIKDIKEQKFKSGDRIPTEVELCEKFNTSRMTVNKAIVSLVSKGYIKRVSGRGSFVTGQIIEKPLKRIPRSFSEDMRSIGLEPGAILLEYRILRASELPQNIFQKLNVQSNDFVHFFSRLRTGNGMNVAISYDYVPCSTLPVIEATRLEGSFFEYVKECGLNLGSTDLVITATLPTSEQKEKLKIENEALLKVSHTTRLDDGRILEYIDTFYVGSMYAYRAV</sequence>
<keyword evidence="1" id="KW-0805">Transcription regulation</keyword>
<dbReference type="GO" id="GO:0045892">
    <property type="term" value="P:negative regulation of DNA-templated transcription"/>
    <property type="evidence" value="ECO:0007669"/>
    <property type="project" value="TreeGrafter"/>
</dbReference>
<protein>
    <recommendedName>
        <fullName evidence="4">HTH gntR-type domain-containing protein</fullName>
    </recommendedName>
</protein>
<dbReference type="InterPro" id="IPR050679">
    <property type="entry name" value="Bact_HTH_transcr_reg"/>
</dbReference>
<comment type="caution">
    <text evidence="5">The sequence shown here is derived from an EMBL/GenBank/DDBJ whole genome shotgun (WGS) entry which is preliminary data.</text>
</comment>
<evidence type="ECO:0000313" key="5">
    <source>
        <dbReference type="EMBL" id="EHO82729.1"/>
    </source>
</evidence>
<dbReference type="Gene3D" id="3.40.1410.10">
    <property type="entry name" value="Chorismate lyase-like"/>
    <property type="match status" value="1"/>
</dbReference>
<dbReference type="BioCyc" id="FSP457404-HMP:GTSQ-761-MONOMER"/>
<dbReference type="Pfam" id="PF07702">
    <property type="entry name" value="UTRA"/>
    <property type="match status" value="1"/>
</dbReference>
<dbReference type="Gene3D" id="1.10.10.10">
    <property type="entry name" value="Winged helix-like DNA-binding domain superfamily/Winged helix DNA-binding domain"/>
    <property type="match status" value="1"/>
</dbReference>
<dbReference type="PATRIC" id="fig|457404.5.peg.505"/>
<dbReference type="AlphaFoldDB" id="H1PQR6"/>
<evidence type="ECO:0000313" key="6">
    <source>
        <dbReference type="Proteomes" id="UP000003233"/>
    </source>
</evidence>
<name>H1PQR6_9FUSO</name>
<feature type="domain" description="HTH gntR-type" evidence="4">
    <location>
        <begin position="4"/>
        <end position="72"/>
    </location>
</feature>
<keyword evidence="3" id="KW-0804">Transcription</keyword>
<dbReference type="InterPro" id="IPR011663">
    <property type="entry name" value="UTRA"/>
</dbReference>
<evidence type="ECO:0000256" key="1">
    <source>
        <dbReference type="ARBA" id="ARBA00023015"/>
    </source>
</evidence>
<keyword evidence="2" id="KW-0238">DNA-binding</keyword>
<dbReference type="PROSITE" id="PS50949">
    <property type="entry name" value="HTH_GNTR"/>
    <property type="match status" value="1"/>
</dbReference>
<dbReference type="SMART" id="SM00345">
    <property type="entry name" value="HTH_GNTR"/>
    <property type="match status" value="1"/>
</dbReference>
<dbReference type="GO" id="GO:0003677">
    <property type="term" value="F:DNA binding"/>
    <property type="evidence" value="ECO:0007669"/>
    <property type="project" value="UniProtKB-KW"/>
</dbReference>
<dbReference type="RefSeq" id="WP_008696163.1">
    <property type="nucleotide sequence ID" value="NZ_KE161007.1"/>
</dbReference>
<evidence type="ECO:0000256" key="2">
    <source>
        <dbReference type="ARBA" id="ARBA00023125"/>
    </source>
</evidence>
<dbReference type="CDD" id="cd07377">
    <property type="entry name" value="WHTH_GntR"/>
    <property type="match status" value="1"/>
</dbReference>